<feature type="compositionally biased region" description="Low complexity" evidence="1">
    <location>
        <begin position="214"/>
        <end position="224"/>
    </location>
</feature>
<name>A0ABW3YCL2_9ACTN</name>
<sequence>MSTRPPAGGDRSEGDAVDVEGTGTTGERPAVRLVEFLGAHFGPAHRVAFEMCRQDLRDGRRLTHLAQYTGGVCDFTLDLTGDPTGDPASYRPLETYQDAGRNIAHDMADLDEELQPVQSGDLIRLVLQADQATIFSFSVLRNRFLVGLVPTPPADSGRSLAPQVPVVRAADVAISELANRLRGSVSQRPTDYGGWLWLGERYLAEGYTSHLVHQSLPSQPEEPVQSPPEEPAQSPSAGPDDDVQRQLERCRRALDVEDLHFVAICRHGTVSLSVDLLDDDRLSPFFGAITVEQRRRFYHGFGTRVEARLRALLRSVYPAIGRRLSRAVFDVEQGALYCYPLGPGEYLLGVTLDQNRVGLADDKAARLARDLRG</sequence>
<proteinExistence type="predicted"/>
<dbReference type="Proteomes" id="UP001597260">
    <property type="component" value="Unassembled WGS sequence"/>
</dbReference>
<evidence type="ECO:0000313" key="3">
    <source>
        <dbReference type="Proteomes" id="UP001597260"/>
    </source>
</evidence>
<keyword evidence="3" id="KW-1185">Reference proteome</keyword>
<feature type="region of interest" description="Disordered" evidence="1">
    <location>
        <begin position="213"/>
        <end position="244"/>
    </location>
</feature>
<dbReference type="EMBL" id="JBHTMP010000013">
    <property type="protein sequence ID" value="MFD1321585.1"/>
    <property type="molecule type" value="Genomic_DNA"/>
</dbReference>
<evidence type="ECO:0000256" key="1">
    <source>
        <dbReference type="SAM" id="MobiDB-lite"/>
    </source>
</evidence>
<evidence type="ECO:0000313" key="2">
    <source>
        <dbReference type="EMBL" id="MFD1321585.1"/>
    </source>
</evidence>
<accession>A0ABW3YCL2</accession>
<gene>
    <name evidence="2" type="ORF">ACFQ4H_10850</name>
</gene>
<evidence type="ECO:0008006" key="4">
    <source>
        <dbReference type="Google" id="ProtNLM"/>
    </source>
</evidence>
<comment type="caution">
    <text evidence="2">The sequence shown here is derived from an EMBL/GenBank/DDBJ whole genome shotgun (WGS) entry which is preliminary data.</text>
</comment>
<reference evidence="3" key="1">
    <citation type="journal article" date="2019" name="Int. J. Syst. Evol. Microbiol.">
        <title>The Global Catalogue of Microorganisms (GCM) 10K type strain sequencing project: providing services to taxonomists for standard genome sequencing and annotation.</title>
        <authorList>
            <consortium name="The Broad Institute Genomics Platform"/>
            <consortium name="The Broad Institute Genome Sequencing Center for Infectious Disease"/>
            <person name="Wu L."/>
            <person name="Ma J."/>
        </authorList>
    </citation>
    <scope>NUCLEOTIDE SEQUENCE [LARGE SCALE GENOMIC DNA]</scope>
    <source>
        <strain evidence="3">JCM 31037</strain>
    </source>
</reference>
<organism evidence="2 3">
    <name type="scientific">Micromonospora sonneratiae</name>
    <dbReference type="NCBI Taxonomy" id="1184706"/>
    <lineage>
        <taxon>Bacteria</taxon>
        <taxon>Bacillati</taxon>
        <taxon>Actinomycetota</taxon>
        <taxon>Actinomycetes</taxon>
        <taxon>Micromonosporales</taxon>
        <taxon>Micromonosporaceae</taxon>
        <taxon>Micromonospora</taxon>
    </lineage>
</organism>
<protein>
    <recommendedName>
        <fullName evidence="4">SUKH-3 immunity protein</fullName>
    </recommendedName>
</protein>
<dbReference type="RefSeq" id="WP_377569753.1">
    <property type="nucleotide sequence ID" value="NZ_JBHTMP010000013.1"/>
</dbReference>
<feature type="region of interest" description="Disordered" evidence="1">
    <location>
        <begin position="1"/>
        <end position="25"/>
    </location>
</feature>